<dbReference type="Proteomes" id="UP000643403">
    <property type="component" value="Unassembled WGS sequence"/>
</dbReference>
<gene>
    <name evidence="1" type="ORF">GCM10008101_14760</name>
</gene>
<name>A0ABQ3BYF2_9GAMM</name>
<comment type="caution">
    <text evidence="1">The sequence shown here is derived from an EMBL/GenBank/DDBJ whole genome shotgun (WGS) entry which is preliminary data.</text>
</comment>
<accession>A0ABQ3BYF2</accession>
<organism evidence="1 2">
    <name type="scientific">Cognatilysobacter xinjiangensis</name>
    <dbReference type="NCBI Taxonomy" id="546892"/>
    <lineage>
        <taxon>Bacteria</taxon>
        <taxon>Pseudomonadati</taxon>
        <taxon>Pseudomonadota</taxon>
        <taxon>Gammaproteobacteria</taxon>
        <taxon>Lysobacterales</taxon>
        <taxon>Lysobacteraceae</taxon>
        <taxon>Cognatilysobacter</taxon>
    </lineage>
</organism>
<evidence type="ECO:0000313" key="1">
    <source>
        <dbReference type="EMBL" id="GGZ61683.1"/>
    </source>
</evidence>
<protein>
    <submittedName>
        <fullName evidence="1">Uncharacterized protein</fullName>
    </submittedName>
</protein>
<dbReference type="EMBL" id="BMXY01000001">
    <property type="protein sequence ID" value="GGZ61683.1"/>
    <property type="molecule type" value="Genomic_DNA"/>
</dbReference>
<proteinExistence type="predicted"/>
<sequence>MSKRRNRTRVFLTEPGRVELATLLTPWLRVGAPFGAYVECRKVDLESAYVELVLDLQPEDDESVDVRLNVPHHYVAAVLEAGDFEAFSALYSG</sequence>
<reference evidence="2" key="1">
    <citation type="journal article" date="2019" name="Int. J. Syst. Evol. Microbiol.">
        <title>The Global Catalogue of Microorganisms (GCM) 10K type strain sequencing project: providing services to taxonomists for standard genome sequencing and annotation.</title>
        <authorList>
            <consortium name="The Broad Institute Genomics Platform"/>
            <consortium name="The Broad Institute Genome Sequencing Center for Infectious Disease"/>
            <person name="Wu L."/>
            <person name="Ma J."/>
        </authorList>
    </citation>
    <scope>NUCLEOTIDE SEQUENCE [LARGE SCALE GENOMIC DNA]</scope>
    <source>
        <strain evidence="2">KCTC 22558</strain>
    </source>
</reference>
<keyword evidence="2" id="KW-1185">Reference proteome</keyword>
<dbReference type="RefSeq" id="WP_189448289.1">
    <property type="nucleotide sequence ID" value="NZ_BMXY01000001.1"/>
</dbReference>
<evidence type="ECO:0000313" key="2">
    <source>
        <dbReference type="Proteomes" id="UP000643403"/>
    </source>
</evidence>